<organism evidence="1 2">
    <name type="scientific">Plasmodiophora brassicae</name>
    <name type="common">Clubroot disease agent</name>
    <dbReference type="NCBI Taxonomy" id="37360"/>
    <lineage>
        <taxon>Eukaryota</taxon>
        <taxon>Sar</taxon>
        <taxon>Rhizaria</taxon>
        <taxon>Endomyxa</taxon>
        <taxon>Phytomyxea</taxon>
        <taxon>Plasmodiophorida</taxon>
        <taxon>Plasmodiophoridae</taxon>
        <taxon>Plasmodiophora</taxon>
    </lineage>
</organism>
<dbReference type="Proteomes" id="UP000290189">
    <property type="component" value="Unassembled WGS sequence"/>
</dbReference>
<evidence type="ECO:0000313" key="1">
    <source>
        <dbReference type="EMBL" id="SPQ99255.1"/>
    </source>
</evidence>
<geneLocation type="mitochondrion" evidence="1"/>
<name>A0A3P3YGH6_PLABS</name>
<dbReference type="Gene3D" id="2.40.50.90">
    <property type="match status" value="1"/>
</dbReference>
<keyword evidence="1" id="KW-0496">Mitochondrion</keyword>
<protein>
    <recommendedName>
        <fullName evidence="3">TNase-like domain-containing protein</fullName>
    </recommendedName>
</protein>
<gene>
    <name evidence="1" type="ORF">PLBR_LOCUS6470</name>
</gene>
<proteinExistence type="predicted"/>
<reference evidence="1 2" key="1">
    <citation type="submission" date="2018-03" db="EMBL/GenBank/DDBJ databases">
        <authorList>
            <person name="Fogelqvist J."/>
        </authorList>
    </citation>
    <scope>NUCLEOTIDE SEQUENCE [LARGE SCALE GENOMIC DNA]</scope>
</reference>
<dbReference type="AlphaFoldDB" id="A0A3P3YGH6"/>
<dbReference type="EMBL" id="OVEO01000011">
    <property type="protein sequence ID" value="SPQ99255.1"/>
    <property type="molecule type" value="Genomic_DNA"/>
</dbReference>
<evidence type="ECO:0000313" key="2">
    <source>
        <dbReference type="Proteomes" id="UP000290189"/>
    </source>
</evidence>
<evidence type="ECO:0008006" key="3">
    <source>
        <dbReference type="Google" id="ProtNLM"/>
    </source>
</evidence>
<sequence length="284" mass="31551">MSSTVLVGGDHSIYRYPASQNVSQFPGFQCNAGCTSPGHAAFRACAWMGDERHKAADSDAQVDWTIRLGQIIDANQRLIRSASVALPVAGVLLLSYRAGLWTRFTSWEAARGASSLSGYVASITITRSRVHVFLDHTTVLRRALGLNKSEIPAAETLPTTLAAIRPADSYNARVAIKNMLWRRNVHVSPLDVDTSQFRPAVVYRGVRWWKWDVSERLLRRGHAVVDMAGEAASLEPGVLQRYVRAQDAAQAFGRGIWRRSAYADRGKAFWRILQRGWESRVASN</sequence>
<dbReference type="InterPro" id="IPR035437">
    <property type="entry name" value="SNase_OB-fold_sf"/>
</dbReference>
<dbReference type="SUPFAM" id="SSF50199">
    <property type="entry name" value="Staphylococcal nuclease"/>
    <property type="match status" value="1"/>
</dbReference>
<accession>A0A3P3YGH6</accession>